<evidence type="ECO:0000313" key="2">
    <source>
        <dbReference type="Proteomes" id="UP000509545"/>
    </source>
</evidence>
<dbReference type="Proteomes" id="UP000509545">
    <property type="component" value="Chromosome"/>
</dbReference>
<evidence type="ECO:0000313" key="1">
    <source>
        <dbReference type="EMBL" id="QKS80995.1"/>
    </source>
</evidence>
<organism evidence="1 2">
    <name type="scientific">Pseudomonas bijieensis</name>
    <dbReference type="NCBI Taxonomy" id="2681983"/>
    <lineage>
        <taxon>Bacteria</taxon>
        <taxon>Pseudomonadati</taxon>
        <taxon>Pseudomonadota</taxon>
        <taxon>Gammaproteobacteria</taxon>
        <taxon>Pseudomonadales</taxon>
        <taxon>Pseudomonadaceae</taxon>
        <taxon>Pseudomonas</taxon>
    </lineage>
</organism>
<keyword evidence="2" id="KW-1185">Reference proteome</keyword>
<dbReference type="AlphaFoldDB" id="A0A6N1C951"/>
<dbReference type="InterPro" id="IPR024476">
    <property type="entry name" value="DUF3861"/>
</dbReference>
<dbReference type="Pfam" id="PF12977">
    <property type="entry name" value="DUF3861"/>
    <property type="match status" value="1"/>
</dbReference>
<proteinExistence type="predicted"/>
<dbReference type="KEGG" id="pbz:GN234_03120"/>
<dbReference type="Gene3D" id="3.10.20.850">
    <property type="entry name" value="Protein of unknown function DUF3861"/>
    <property type="match status" value="1"/>
</dbReference>
<dbReference type="RefSeq" id="WP_163858657.1">
    <property type="nucleotide sequence ID" value="NZ_CP048810.1"/>
</dbReference>
<gene>
    <name evidence="1" type="ORF">GN234_03120</name>
</gene>
<dbReference type="EMBL" id="CP048810">
    <property type="protein sequence ID" value="QKS80995.1"/>
    <property type="molecule type" value="Genomic_DNA"/>
</dbReference>
<protein>
    <submittedName>
        <fullName evidence="1">DUF3861 domain-containing protein</fullName>
    </submittedName>
</protein>
<reference evidence="1 2" key="1">
    <citation type="submission" date="2020-02" db="EMBL/GenBank/DDBJ databases">
        <authorList>
            <person name="Liang J."/>
        </authorList>
    </citation>
    <scope>NUCLEOTIDE SEQUENCE [LARGE SCALE GENOMIC DNA]</scope>
    <source>
        <strain evidence="1 2">L22-9</strain>
    </source>
</reference>
<name>A0A6N1C951_9PSED</name>
<sequence>MKANHYQISIQPLDEQSEGAPPALQFEFVNHDDLLHIVELLQAGLSYAPASTAALAIGVKLFSAVMLANRYDPLFADIDPAMRAFIRKLKQRVSAVSLTSGATQP</sequence>
<dbReference type="InterPro" id="IPR038194">
    <property type="entry name" value="DUF3861_sf"/>
</dbReference>
<accession>A0A6N1C951</accession>